<feature type="compositionally biased region" description="Polar residues" evidence="5">
    <location>
        <begin position="115"/>
        <end position="125"/>
    </location>
</feature>
<evidence type="ECO:0000313" key="8">
    <source>
        <dbReference type="Proteomes" id="UP000224567"/>
    </source>
</evidence>
<dbReference type="GO" id="GO:0003723">
    <property type="term" value="F:RNA binding"/>
    <property type="evidence" value="ECO:0007669"/>
    <property type="project" value="InterPro"/>
</dbReference>
<reference evidence="7 8" key="1">
    <citation type="journal article" date="2017" name="Genome Biol.">
        <title>New reference genome sequences of hot pepper reveal the massive evolution of plant disease-resistance genes by retroduplication.</title>
        <authorList>
            <person name="Kim S."/>
            <person name="Park J."/>
            <person name="Yeom S.I."/>
            <person name="Kim Y.M."/>
            <person name="Seo E."/>
            <person name="Kim K.T."/>
            <person name="Kim M.S."/>
            <person name="Lee J.M."/>
            <person name="Cheong K."/>
            <person name="Shin H.S."/>
            <person name="Kim S.B."/>
            <person name="Han K."/>
            <person name="Lee J."/>
            <person name="Park M."/>
            <person name="Lee H.A."/>
            <person name="Lee H.Y."/>
            <person name="Lee Y."/>
            <person name="Oh S."/>
            <person name="Lee J.H."/>
            <person name="Choi E."/>
            <person name="Choi E."/>
            <person name="Lee S.E."/>
            <person name="Jeon J."/>
            <person name="Kim H."/>
            <person name="Choi G."/>
            <person name="Song H."/>
            <person name="Lee J."/>
            <person name="Lee S.C."/>
            <person name="Kwon J.K."/>
            <person name="Lee H.Y."/>
            <person name="Koo N."/>
            <person name="Hong Y."/>
            <person name="Kim R.W."/>
            <person name="Kang W.H."/>
            <person name="Huh J.H."/>
            <person name="Kang B.C."/>
            <person name="Yang T.J."/>
            <person name="Lee Y.H."/>
            <person name="Bennetzen J.L."/>
            <person name="Choi D."/>
        </authorList>
    </citation>
    <scope>NUCLEOTIDE SEQUENCE [LARGE SCALE GENOMIC DNA]</scope>
    <source>
        <strain evidence="8">cv. PBC81</strain>
    </source>
</reference>
<dbReference type="GO" id="GO:0003746">
    <property type="term" value="F:translation elongation factor activity"/>
    <property type="evidence" value="ECO:0007669"/>
    <property type="project" value="InterPro"/>
</dbReference>
<dbReference type="GO" id="GO:0045901">
    <property type="term" value="P:positive regulation of translational elongation"/>
    <property type="evidence" value="ECO:0007669"/>
    <property type="project" value="InterPro"/>
</dbReference>
<dbReference type="GO" id="GO:0016020">
    <property type="term" value="C:membrane"/>
    <property type="evidence" value="ECO:0007669"/>
    <property type="project" value="UniProtKB-SubCell"/>
</dbReference>
<comment type="subcellular location">
    <subcellularLocation>
        <location evidence="1">Membrane</location>
        <topology evidence="1">Single-pass membrane protein</topology>
    </subcellularLocation>
</comment>
<dbReference type="InterPro" id="IPR020189">
    <property type="entry name" value="IF5A_C"/>
</dbReference>
<dbReference type="GO" id="GO:0032469">
    <property type="term" value="P:endoplasmic reticulum calcium ion homeostasis"/>
    <property type="evidence" value="ECO:0007669"/>
    <property type="project" value="InterPro"/>
</dbReference>
<dbReference type="AlphaFoldDB" id="A0A2G2WJT1"/>
<dbReference type="EMBL" id="MLFT02000006">
    <property type="protein sequence ID" value="PHT45472.1"/>
    <property type="molecule type" value="Genomic_DNA"/>
</dbReference>
<evidence type="ECO:0000256" key="3">
    <source>
        <dbReference type="ARBA" id="ARBA00022989"/>
    </source>
</evidence>
<dbReference type="InterPro" id="IPR012879">
    <property type="entry name" value="CCDC47"/>
</dbReference>
<feature type="domain" description="Translation initiation factor 5A C-terminal" evidence="6">
    <location>
        <begin position="166"/>
        <end position="200"/>
    </location>
</feature>
<gene>
    <name evidence="7" type="ORF">CQW23_14630</name>
</gene>
<evidence type="ECO:0000256" key="1">
    <source>
        <dbReference type="ARBA" id="ARBA00004167"/>
    </source>
</evidence>
<proteinExistence type="predicted"/>
<name>A0A2G2WJT1_CAPBA</name>
<dbReference type="GO" id="GO:0005783">
    <property type="term" value="C:endoplasmic reticulum"/>
    <property type="evidence" value="ECO:0007669"/>
    <property type="project" value="InterPro"/>
</dbReference>
<evidence type="ECO:0000256" key="5">
    <source>
        <dbReference type="SAM" id="MobiDB-lite"/>
    </source>
</evidence>
<keyword evidence="4" id="KW-0472">Membrane</keyword>
<dbReference type="GO" id="GO:0043022">
    <property type="term" value="F:ribosome binding"/>
    <property type="evidence" value="ECO:0007669"/>
    <property type="project" value="InterPro"/>
</dbReference>
<dbReference type="Proteomes" id="UP000224567">
    <property type="component" value="Unassembled WGS sequence"/>
</dbReference>
<feature type="region of interest" description="Disordered" evidence="5">
    <location>
        <begin position="92"/>
        <end position="125"/>
    </location>
</feature>
<dbReference type="Gene3D" id="2.40.50.140">
    <property type="entry name" value="Nucleic acid-binding proteins"/>
    <property type="match status" value="1"/>
</dbReference>
<dbReference type="STRING" id="33114.A0A2G2WJT1"/>
<reference evidence="8" key="2">
    <citation type="journal article" date="2017" name="J. Anim. Genet.">
        <title>Multiple reference genome sequences of hot pepper reveal the massive evolution of plant disease resistance genes by retroduplication.</title>
        <authorList>
            <person name="Kim S."/>
            <person name="Park J."/>
            <person name="Yeom S.-I."/>
            <person name="Kim Y.-M."/>
            <person name="Seo E."/>
            <person name="Kim K.-T."/>
            <person name="Kim M.-S."/>
            <person name="Lee J.M."/>
            <person name="Cheong K."/>
            <person name="Shin H.-S."/>
            <person name="Kim S.-B."/>
            <person name="Han K."/>
            <person name="Lee J."/>
            <person name="Park M."/>
            <person name="Lee H.-A."/>
            <person name="Lee H.-Y."/>
            <person name="Lee Y."/>
            <person name="Oh S."/>
            <person name="Lee J.H."/>
            <person name="Choi E."/>
            <person name="Choi E."/>
            <person name="Lee S.E."/>
            <person name="Jeon J."/>
            <person name="Kim H."/>
            <person name="Choi G."/>
            <person name="Song H."/>
            <person name="Lee J."/>
            <person name="Lee S.-C."/>
            <person name="Kwon J.-K."/>
            <person name="Lee H.-Y."/>
            <person name="Koo N."/>
            <person name="Hong Y."/>
            <person name="Kim R.W."/>
            <person name="Kang W.-H."/>
            <person name="Huh J.H."/>
            <person name="Kang B.-C."/>
            <person name="Yang T.-J."/>
            <person name="Lee Y.-H."/>
            <person name="Bennetzen J.L."/>
            <person name="Choi D."/>
        </authorList>
    </citation>
    <scope>NUCLEOTIDE SEQUENCE [LARGE SCALE GENOMIC DNA]</scope>
    <source>
        <strain evidence="8">cv. PBC81</strain>
    </source>
</reference>
<feature type="compositionally biased region" description="Basic and acidic residues" evidence="5">
    <location>
        <begin position="92"/>
        <end position="110"/>
    </location>
</feature>
<accession>A0A2G2WJT1</accession>
<evidence type="ECO:0000259" key="6">
    <source>
        <dbReference type="Pfam" id="PF01287"/>
    </source>
</evidence>
<evidence type="ECO:0000313" key="7">
    <source>
        <dbReference type="EMBL" id="PHT45472.1"/>
    </source>
</evidence>
<dbReference type="InterPro" id="IPR012340">
    <property type="entry name" value="NA-bd_OB-fold"/>
</dbReference>
<dbReference type="PANTHER" id="PTHR12883">
    <property type="entry name" value="ADIPOCYTE-SPECIFIC PROTEIN 4-RELATED"/>
    <property type="match status" value="1"/>
</dbReference>
<evidence type="ECO:0000256" key="2">
    <source>
        <dbReference type="ARBA" id="ARBA00022692"/>
    </source>
</evidence>
<dbReference type="Pfam" id="PF01287">
    <property type="entry name" value="eIF-5a"/>
    <property type="match status" value="1"/>
</dbReference>
<evidence type="ECO:0000256" key="4">
    <source>
        <dbReference type="ARBA" id="ARBA00023136"/>
    </source>
</evidence>
<sequence>MVVPCKNEIKFKVYINDDEMDPVIVDVAQKKLVKTMQKVITDHHIFVLVVSPPSGKKWIANKLAVVDDSKEAAGDMISEIVINQIEGKERRDEERKRDVLVPKFRNDSQDRAPGSKSQGSGKSIHTNPLCGECGRNHKGMCRASSDVCFGCGKIGHKVSLLIENSDDALLDQVKDGFAEGKDLVLSVMSFIGEEQICGIKDIGPK</sequence>
<keyword evidence="3" id="KW-1133">Transmembrane helix</keyword>
<dbReference type="PANTHER" id="PTHR12883:SF0">
    <property type="entry name" value="PAT COMPLEX SUBUNIT CCDC47"/>
    <property type="match status" value="1"/>
</dbReference>
<keyword evidence="8" id="KW-1185">Reference proteome</keyword>
<comment type="caution">
    <text evidence="7">The sequence shown here is derived from an EMBL/GenBank/DDBJ whole genome shotgun (WGS) entry which is preliminary data.</text>
</comment>
<dbReference type="GO" id="GO:0005509">
    <property type="term" value="F:calcium ion binding"/>
    <property type="evidence" value="ECO:0007669"/>
    <property type="project" value="InterPro"/>
</dbReference>
<keyword evidence="2" id="KW-0812">Transmembrane</keyword>
<organism evidence="7 8">
    <name type="scientific">Capsicum baccatum</name>
    <name type="common">Peruvian pepper</name>
    <dbReference type="NCBI Taxonomy" id="33114"/>
    <lineage>
        <taxon>Eukaryota</taxon>
        <taxon>Viridiplantae</taxon>
        <taxon>Streptophyta</taxon>
        <taxon>Embryophyta</taxon>
        <taxon>Tracheophyta</taxon>
        <taxon>Spermatophyta</taxon>
        <taxon>Magnoliopsida</taxon>
        <taxon>eudicotyledons</taxon>
        <taxon>Gunneridae</taxon>
        <taxon>Pentapetalae</taxon>
        <taxon>asterids</taxon>
        <taxon>lamiids</taxon>
        <taxon>Solanales</taxon>
        <taxon>Solanaceae</taxon>
        <taxon>Solanoideae</taxon>
        <taxon>Capsiceae</taxon>
        <taxon>Capsicum</taxon>
    </lineage>
</organism>
<dbReference type="GO" id="GO:0045905">
    <property type="term" value="P:positive regulation of translational termination"/>
    <property type="evidence" value="ECO:0007669"/>
    <property type="project" value="InterPro"/>
</dbReference>
<dbReference type="OrthoDB" id="10039147at2759"/>
<protein>
    <recommendedName>
        <fullName evidence="6">Translation initiation factor 5A C-terminal domain-containing protein</fullName>
    </recommendedName>
</protein>